<dbReference type="OrthoDB" id="10015610at2"/>
<dbReference type="RefSeq" id="WP_129986313.1">
    <property type="nucleotide sequence ID" value="NZ_SDPU01000018.1"/>
</dbReference>
<dbReference type="Proteomes" id="UP000291189">
    <property type="component" value="Unassembled WGS sequence"/>
</dbReference>
<keyword evidence="2" id="KW-1185">Reference proteome</keyword>
<proteinExistence type="predicted"/>
<sequence length="195" mass="20603">MTGAALLAGCDAGAGAALDNEDFVACVEDAGLSVEGSSDWSDDELRAIFSEPAALDCAATDLSDDDRSEALQAAFPAGDDYDRAGLDQRFAPVDALVGYVRASIGDLGDTEVVARAGRLIDAIEWDPEGTREAAREQVALTVVRETEGIPGYDAWLSEHGVEDDYTGRAQYVTAAQRDGTPTSRQIDEVVQELEG</sequence>
<evidence type="ECO:0000313" key="2">
    <source>
        <dbReference type="Proteomes" id="UP000291189"/>
    </source>
</evidence>
<organism evidence="1 2">
    <name type="scientific">Nocardioides iriomotensis</name>
    <dbReference type="NCBI Taxonomy" id="715784"/>
    <lineage>
        <taxon>Bacteria</taxon>
        <taxon>Bacillati</taxon>
        <taxon>Actinomycetota</taxon>
        <taxon>Actinomycetes</taxon>
        <taxon>Propionibacteriales</taxon>
        <taxon>Nocardioidaceae</taxon>
        <taxon>Nocardioides</taxon>
    </lineage>
</organism>
<dbReference type="EMBL" id="SDPU01000018">
    <property type="protein sequence ID" value="RYU13379.1"/>
    <property type="molecule type" value="Genomic_DNA"/>
</dbReference>
<gene>
    <name evidence="1" type="ORF">ETU37_05950</name>
</gene>
<dbReference type="AlphaFoldDB" id="A0A4Q5J6J6"/>
<evidence type="ECO:0000313" key="1">
    <source>
        <dbReference type="EMBL" id="RYU13379.1"/>
    </source>
</evidence>
<comment type="caution">
    <text evidence="1">The sequence shown here is derived from an EMBL/GenBank/DDBJ whole genome shotgun (WGS) entry which is preliminary data.</text>
</comment>
<name>A0A4Q5J6J6_9ACTN</name>
<protein>
    <submittedName>
        <fullName evidence="1">Uncharacterized protein</fullName>
    </submittedName>
</protein>
<reference evidence="1 2" key="1">
    <citation type="submission" date="2019-01" db="EMBL/GenBank/DDBJ databases">
        <title>Nocardioides guangzhouensis sp. nov., an actinobacterium isolated from soil.</title>
        <authorList>
            <person name="Fu Y."/>
            <person name="Cai Y."/>
            <person name="Lin Z."/>
            <person name="Chen P."/>
        </authorList>
    </citation>
    <scope>NUCLEOTIDE SEQUENCE [LARGE SCALE GENOMIC DNA]</scope>
    <source>
        <strain evidence="1 2">NBRC 105384</strain>
    </source>
</reference>
<accession>A0A4Q5J6J6</accession>